<accession>A0AAW0QSZ3</accession>
<feature type="domain" description="MOSC" evidence="6">
    <location>
        <begin position="657"/>
        <end position="824"/>
    </location>
</feature>
<comment type="cofactor">
    <cofactor evidence="5">
        <name>pyridoxal 5'-phosphate</name>
        <dbReference type="ChEBI" id="CHEBI:597326"/>
    </cofactor>
</comment>
<keyword evidence="4" id="KW-0539">Nucleus</keyword>
<dbReference type="Gene3D" id="3.90.1150.10">
    <property type="entry name" value="Aspartate Aminotransferase, domain 1"/>
    <property type="match status" value="1"/>
</dbReference>
<dbReference type="InterPro" id="IPR011037">
    <property type="entry name" value="Pyrv_Knase-like_insert_dom_sf"/>
</dbReference>
<evidence type="ECO:0000313" key="7">
    <source>
        <dbReference type="EMBL" id="KAK8114021.1"/>
    </source>
</evidence>
<feature type="modified residue" description="N6-(pyridoxal phosphate)lysine" evidence="5">
    <location>
        <position position="233"/>
    </location>
</feature>
<dbReference type="InterPro" id="IPR015424">
    <property type="entry name" value="PyrdxlP-dep_Trfase"/>
</dbReference>
<dbReference type="GO" id="GO:0016829">
    <property type="term" value="F:lyase activity"/>
    <property type="evidence" value="ECO:0007669"/>
    <property type="project" value="UniProtKB-UniRule"/>
</dbReference>
<dbReference type="PANTHER" id="PTHR14237">
    <property type="entry name" value="MOLYBDOPTERIN COFACTOR SULFURASE MOSC"/>
    <property type="match status" value="1"/>
</dbReference>
<dbReference type="InterPro" id="IPR001138">
    <property type="entry name" value="Zn2Cys6_DnaBD"/>
</dbReference>
<dbReference type="SUPFAM" id="SSF141673">
    <property type="entry name" value="MOSC N-terminal domain-like"/>
    <property type="match status" value="1"/>
</dbReference>
<dbReference type="GO" id="GO:0008265">
    <property type="term" value="F:molybdenum cofactor sulfurtransferase activity"/>
    <property type="evidence" value="ECO:0007669"/>
    <property type="project" value="UniProtKB-UniRule"/>
</dbReference>
<dbReference type="EMBL" id="JAQQWP010000006">
    <property type="protein sequence ID" value="KAK8114021.1"/>
    <property type="molecule type" value="Genomic_DNA"/>
</dbReference>
<keyword evidence="2 5" id="KW-0663">Pyridoxal phosphate</keyword>
<gene>
    <name evidence="5" type="primary">hxB</name>
    <name evidence="7" type="ORF">PG999_006090</name>
</gene>
<comment type="caution">
    <text evidence="7">The sequence shown here is derived from an EMBL/GenBank/DDBJ whole genome shotgun (WGS) entry which is preliminary data.</text>
</comment>
<dbReference type="GO" id="GO:0008270">
    <property type="term" value="F:zinc ion binding"/>
    <property type="evidence" value="ECO:0007669"/>
    <property type="project" value="InterPro"/>
</dbReference>
<dbReference type="Pfam" id="PF03473">
    <property type="entry name" value="MOSC"/>
    <property type="match status" value="1"/>
</dbReference>
<dbReference type="InterPro" id="IPR015422">
    <property type="entry name" value="PyrdxlP-dep_Trfase_small"/>
</dbReference>
<dbReference type="Gene3D" id="3.40.640.10">
    <property type="entry name" value="Type I PLP-dependent aspartate aminotransferase-like (Major domain)"/>
    <property type="match status" value="1"/>
</dbReference>
<dbReference type="SUPFAM" id="SSF53383">
    <property type="entry name" value="PLP-dependent transferases"/>
    <property type="match status" value="1"/>
</dbReference>
<feature type="active site" evidence="5">
    <location>
        <position position="397"/>
    </location>
</feature>
<keyword evidence="1 5" id="KW-0808">Transferase</keyword>
<evidence type="ECO:0000256" key="3">
    <source>
        <dbReference type="ARBA" id="ARBA00023150"/>
    </source>
</evidence>
<evidence type="ECO:0000256" key="4">
    <source>
        <dbReference type="ARBA" id="ARBA00023242"/>
    </source>
</evidence>
<comment type="similarity">
    <text evidence="5">Belongs to the class-V pyridoxal-phosphate-dependent aminotransferase family. MOCOS subfamily.</text>
</comment>
<dbReference type="SUPFAM" id="SSF50800">
    <property type="entry name" value="PK beta-barrel domain-like"/>
    <property type="match status" value="1"/>
</dbReference>
<dbReference type="Pfam" id="PF03476">
    <property type="entry name" value="MOSC_N"/>
    <property type="match status" value="1"/>
</dbReference>
<evidence type="ECO:0000256" key="5">
    <source>
        <dbReference type="HAMAP-Rule" id="MF_03050"/>
    </source>
</evidence>
<dbReference type="InterPro" id="IPR000192">
    <property type="entry name" value="Aminotrans_V_dom"/>
</dbReference>
<evidence type="ECO:0000256" key="2">
    <source>
        <dbReference type="ARBA" id="ARBA00022898"/>
    </source>
</evidence>
<dbReference type="PANTHER" id="PTHR14237:SF80">
    <property type="entry name" value="MOLYBDENUM COFACTOR SULFURASE"/>
    <property type="match status" value="1"/>
</dbReference>
<dbReference type="GO" id="GO:0030170">
    <property type="term" value="F:pyridoxal phosphate binding"/>
    <property type="evidence" value="ECO:0007669"/>
    <property type="project" value="UniProtKB-UniRule"/>
</dbReference>
<dbReference type="GO" id="GO:0000981">
    <property type="term" value="F:DNA-binding transcription factor activity, RNA polymerase II-specific"/>
    <property type="evidence" value="ECO:0007669"/>
    <property type="project" value="InterPro"/>
</dbReference>
<dbReference type="GO" id="GO:0006777">
    <property type="term" value="P:Mo-molybdopterin cofactor biosynthetic process"/>
    <property type="evidence" value="ECO:0007669"/>
    <property type="project" value="UniProtKB-UniRule"/>
</dbReference>
<protein>
    <recommendedName>
        <fullName evidence="5">Molybdenum cofactor sulfurase</fullName>
        <shortName evidence="5">MCS</shortName>
        <shortName evidence="5">MOS</shortName>
        <shortName evidence="5">MoCo sulfurase</shortName>
        <ecNumber evidence="5">2.8.1.9</ecNumber>
    </recommendedName>
    <alternativeName>
        <fullName evidence="5">Molybdenum cofactor sulfurtransferase</fullName>
    </alternativeName>
</protein>
<comment type="catalytic activity">
    <reaction evidence="5">
        <text>Mo-molybdopterin + L-cysteine + AH2 = thio-Mo-molybdopterin + L-alanine + A + H2O</text>
        <dbReference type="Rhea" id="RHEA:42636"/>
        <dbReference type="ChEBI" id="CHEBI:13193"/>
        <dbReference type="ChEBI" id="CHEBI:15377"/>
        <dbReference type="ChEBI" id="CHEBI:17499"/>
        <dbReference type="ChEBI" id="CHEBI:35235"/>
        <dbReference type="ChEBI" id="CHEBI:57972"/>
        <dbReference type="ChEBI" id="CHEBI:71302"/>
        <dbReference type="ChEBI" id="CHEBI:82685"/>
        <dbReference type="EC" id="2.8.1.9"/>
    </reaction>
</comment>
<dbReference type="InterPro" id="IPR005302">
    <property type="entry name" value="MoCF_Sase_C"/>
</dbReference>
<dbReference type="Proteomes" id="UP001392437">
    <property type="component" value="Unassembled WGS sequence"/>
</dbReference>
<dbReference type="Pfam" id="PF00266">
    <property type="entry name" value="Aminotran_5"/>
    <property type="match status" value="1"/>
</dbReference>
<evidence type="ECO:0000313" key="8">
    <source>
        <dbReference type="Proteomes" id="UP001392437"/>
    </source>
</evidence>
<dbReference type="GO" id="GO:0030151">
    <property type="term" value="F:molybdenum ion binding"/>
    <property type="evidence" value="ECO:0007669"/>
    <property type="project" value="UniProtKB-UniRule"/>
</dbReference>
<dbReference type="CDD" id="cd00067">
    <property type="entry name" value="GAL4"/>
    <property type="match status" value="1"/>
</dbReference>
<dbReference type="HAMAP" id="MF_03050">
    <property type="entry name" value="MOCOS"/>
    <property type="match status" value="1"/>
</dbReference>
<comment type="function">
    <text evidence="5">Sulfurates the molybdenum cofactor. Sulfation of molybdenum is essential for xanthine dehydrogenase (XDH) and aldehyde oxidase (ADO) enzymes in which molybdenum cofactor is liganded by 1 oxygen and 1 sulfur atom in active form.</text>
</comment>
<dbReference type="InterPro" id="IPR005303">
    <property type="entry name" value="MOCOS_middle"/>
</dbReference>
<dbReference type="EC" id="2.8.1.9" evidence="5"/>
<dbReference type="PROSITE" id="PS51340">
    <property type="entry name" value="MOSC"/>
    <property type="match status" value="1"/>
</dbReference>
<keyword evidence="8" id="KW-1185">Reference proteome</keyword>
<proteinExistence type="inferred from homology"/>
<sequence>MADYDASAYNGRIEAFREKEYPMLADGSVYLDHAGTTLYAKSLIDEFAADMTMNLFGNPHSASSSSQLSMARIDDVRVQVLQLLNADPTEFDVVFVANATAGIKLVAEALRSAPGGFSFLYHQACHTSLVGARQESKASRCVDTETVQDWVDGAPLPGDITSAEAPVLFGYPAQSNMDGERLPLDWPHRLRLRNDPPFGLYTLLDAAAYVTTSPLYLGDQKSAPDFTVLSFYKMFGFPDLGALVVRKDAMPIFQHRRYFGGGTVDMVVCVGEQWHATKRESLHEALEDGTLPIHSIVALGIALGVHHRLFGSMADISLHTSYLAQRMHDTLDSMRHANGRHVCEIYSPAVKRSAEAVVSGPVVTFNLKDEAGAWVSLTEFEKTAVLKGFHIRTGGLCNPGGVAAALDLKPWEMKRNFSSGFRCGSDNDMFGGKPTGTIRVSFGAMSTVSDVDRFVAFIREFYCSSDGSTFNRPGHRTGAGSTAVTDLVVASITVFPIKSCGGFQIPEGQSWEVKPEGLAWDREWCLLHQGTSQALSQKRYPRMALLRPCINLEKGVLEVSYIGETPPHLPAQISIPLSSEPAYFGLCDFSKWRTSRVCGEEIVARTCASATINKYFSEILGVPCLLARFPSGGEGQSVRHVKAQLQQHQVGYRKTRRQVPGAFPAEISTPPDSDSEVDQRRMLLSNESPFLVINTASLRVLNTEIRRRGGREVSANVFRANVVLDSAGQEDDVFAYTEDHWSALTIGNHRFQMLGSCRRCHMVCIHQDTAAKSEEPFATLSKTRRFNGKIFFGTHMCYAASANEASAFTAQVPTIRAGDKCDEIHPRCGNCLKHGVLCDFENPDIAESLLVPDTPATSAASPDPSTGLSPVLSSLATSSPIFTTAASPSFPDIPISIPSSSRHASPLLQPRPMALYRNPDTPPISQTSQNNRMMELRLLHNYTTITSKTLSLQNPDIEAVWRDTVPHLAFSGASFLADGLLAVSALHLRLKSPNDRELIRASHQYMAASLSEYSAALSKGINQSNAEALFLTAALIAFQSTASRIFTRDDGGDVRERTDGYVLPISWFHAFQGVKTIVASSWQWLRTSGIVIPIIQSQPSLNLNLSATKSSFFGHLLDGLEQELDLLEPDSNSRTLTRQAYQHAVAVLNWAHKVPRTGAPMVFLATVSKRYVELLQAKRPRALVILATFFGLLKVLDSGVWWLKGVARREVMGIVSFFDPDDEEWWPRLQWPVMVALHEGDIIPSDIWGADLSEGGAKDPDRESEQVLSHIEVLTRMFNSIDSSPTGEAASSDDDTAQVLLAFVERAVASPSPPMLMDLLDLPVPQVD</sequence>
<keyword evidence="3 5" id="KW-0501">Molybdenum cofactor biosynthesis</keyword>
<dbReference type="InterPro" id="IPR028886">
    <property type="entry name" value="MoCo_sulfurase"/>
</dbReference>
<evidence type="ECO:0000256" key="1">
    <source>
        <dbReference type="ARBA" id="ARBA00022679"/>
    </source>
</evidence>
<organism evidence="7 8">
    <name type="scientific">Apiospora kogelbergensis</name>
    <dbReference type="NCBI Taxonomy" id="1337665"/>
    <lineage>
        <taxon>Eukaryota</taxon>
        <taxon>Fungi</taxon>
        <taxon>Dikarya</taxon>
        <taxon>Ascomycota</taxon>
        <taxon>Pezizomycotina</taxon>
        <taxon>Sordariomycetes</taxon>
        <taxon>Xylariomycetidae</taxon>
        <taxon>Amphisphaeriales</taxon>
        <taxon>Apiosporaceae</taxon>
        <taxon>Apiospora</taxon>
    </lineage>
</organism>
<name>A0AAW0QSZ3_9PEZI</name>
<dbReference type="InterPro" id="IPR015421">
    <property type="entry name" value="PyrdxlP-dep_Trfase_major"/>
</dbReference>
<evidence type="ECO:0000259" key="6">
    <source>
        <dbReference type="PROSITE" id="PS51340"/>
    </source>
</evidence>
<reference evidence="7 8" key="1">
    <citation type="submission" date="2023-01" db="EMBL/GenBank/DDBJ databases">
        <title>Analysis of 21 Apiospora genomes using comparative genomics revels a genus with tremendous synthesis potential of carbohydrate active enzymes and secondary metabolites.</title>
        <authorList>
            <person name="Sorensen T."/>
        </authorList>
    </citation>
    <scope>NUCLEOTIDE SEQUENCE [LARGE SCALE GENOMIC DNA]</scope>
    <source>
        <strain evidence="7 8">CBS 117206</strain>
    </source>
</reference>